<proteinExistence type="predicted"/>
<accession>A0A7X1AXW8</accession>
<sequence>MRFHSRFLAASILTAITILSCGSLQAEVKPDAEVKSFTFRKFNDQGLRIWDLSGQEAVFVNDNVLRIIEMQLDITSTKDQEETRLRSPNAQIYVEDNMATGDGFLYVQGNGFNAEGKDWEWRGRERRIEINDGAKVTFDDAIRRILK</sequence>
<dbReference type="Gene3D" id="2.60.450.10">
    <property type="entry name" value="Lipopolysaccharide (LPS) transport protein A like domain"/>
    <property type="match status" value="1"/>
</dbReference>
<protein>
    <submittedName>
        <fullName evidence="2">LPS export ABC transporter periplasmic protein LptC</fullName>
    </submittedName>
</protein>
<reference evidence="2 3" key="1">
    <citation type="submission" date="2020-07" db="EMBL/GenBank/DDBJ databases">
        <authorList>
            <person name="Feng X."/>
        </authorList>
    </citation>
    <scope>NUCLEOTIDE SEQUENCE [LARGE SCALE GENOMIC DNA]</scope>
    <source>
        <strain evidence="2 3">JCM14086</strain>
    </source>
</reference>
<dbReference type="Pfam" id="PF06835">
    <property type="entry name" value="LptC"/>
    <property type="match status" value="1"/>
</dbReference>
<evidence type="ECO:0000256" key="1">
    <source>
        <dbReference type="SAM" id="SignalP"/>
    </source>
</evidence>
<comment type="caution">
    <text evidence="2">The sequence shown here is derived from an EMBL/GenBank/DDBJ whole genome shotgun (WGS) entry which is preliminary data.</text>
</comment>
<keyword evidence="1" id="KW-0732">Signal</keyword>
<gene>
    <name evidence="2" type="primary">lptC</name>
    <name evidence="2" type="ORF">H5P30_03490</name>
</gene>
<organism evidence="2 3">
    <name type="scientific">Puniceicoccus vermicola</name>
    <dbReference type="NCBI Taxonomy" id="388746"/>
    <lineage>
        <taxon>Bacteria</taxon>
        <taxon>Pseudomonadati</taxon>
        <taxon>Verrucomicrobiota</taxon>
        <taxon>Opitutia</taxon>
        <taxon>Puniceicoccales</taxon>
        <taxon>Puniceicoccaceae</taxon>
        <taxon>Puniceicoccus</taxon>
    </lineage>
</organism>
<evidence type="ECO:0000313" key="2">
    <source>
        <dbReference type="EMBL" id="MBC2600840.1"/>
    </source>
</evidence>
<feature type="chain" id="PRO_5031446053" evidence="1">
    <location>
        <begin position="27"/>
        <end position="147"/>
    </location>
</feature>
<dbReference type="PROSITE" id="PS51257">
    <property type="entry name" value="PROKAR_LIPOPROTEIN"/>
    <property type="match status" value="1"/>
</dbReference>
<dbReference type="InterPro" id="IPR010664">
    <property type="entry name" value="LipoPS_assembly_LptC-rel"/>
</dbReference>
<name>A0A7X1AXW8_9BACT</name>
<evidence type="ECO:0000313" key="3">
    <source>
        <dbReference type="Proteomes" id="UP000525652"/>
    </source>
</evidence>
<feature type="signal peptide" evidence="1">
    <location>
        <begin position="1"/>
        <end position="26"/>
    </location>
</feature>
<dbReference type="EMBL" id="JACHVA010000038">
    <property type="protein sequence ID" value="MBC2600840.1"/>
    <property type="molecule type" value="Genomic_DNA"/>
</dbReference>
<keyword evidence="3" id="KW-1185">Reference proteome</keyword>
<dbReference type="RefSeq" id="WP_185691576.1">
    <property type="nucleotide sequence ID" value="NZ_JACHVA010000038.1"/>
</dbReference>
<dbReference type="Proteomes" id="UP000525652">
    <property type="component" value="Unassembled WGS sequence"/>
</dbReference>
<dbReference type="AlphaFoldDB" id="A0A7X1AXW8"/>